<dbReference type="Proteomes" id="UP001642520">
    <property type="component" value="Unassembled WGS sequence"/>
</dbReference>
<comment type="cofactor">
    <cofactor evidence="9">
        <name>Mg(2+)</name>
        <dbReference type="ChEBI" id="CHEBI:18420"/>
    </cofactor>
    <text evidence="9">Binds 3 Mg(2+) ions per subunit.</text>
</comment>
<evidence type="ECO:0000256" key="5">
    <source>
        <dbReference type="ARBA" id="ARBA00022726"/>
    </source>
</evidence>
<comment type="function">
    <text evidence="9">ATP dependent phosphorylation of adenosine and other related nucleoside analogs to monophosphate derivatives.</text>
</comment>
<organism evidence="11 12">
    <name type="scientific">Xylocopa violacea</name>
    <name type="common">Violet carpenter bee</name>
    <name type="synonym">Apis violacea</name>
    <dbReference type="NCBI Taxonomy" id="135666"/>
    <lineage>
        <taxon>Eukaryota</taxon>
        <taxon>Metazoa</taxon>
        <taxon>Ecdysozoa</taxon>
        <taxon>Arthropoda</taxon>
        <taxon>Hexapoda</taxon>
        <taxon>Insecta</taxon>
        <taxon>Pterygota</taxon>
        <taxon>Neoptera</taxon>
        <taxon>Endopterygota</taxon>
        <taxon>Hymenoptera</taxon>
        <taxon>Apocrita</taxon>
        <taxon>Aculeata</taxon>
        <taxon>Apoidea</taxon>
        <taxon>Anthophila</taxon>
        <taxon>Apidae</taxon>
        <taxon>Xylocopa</taxon>
        <taxon>Xylocopa</taxon>
    </lineage>
</organism>
<comment type="subunit">
    <text evidence="9">Monomer.</text>
</comment>
<evidence type="ECO:0000256" key="8">
    <source>
        <dbReference type="ARBA" id="ARBA00022840"/>
    </source>
</evidence>
<evidence type="ECO:0000256" key="3">
    <source>
        <dbReference type="ARBA" id="ARBA00012119"/>
    </source>
</evidence>
<dbReference type="CDD" id="cd01168">
    <property type="entry name" value="adenosine_kinase"/>
    <property type="match status" value="1"/>
</dbReference>
<dbReference type="PROSITE" id="PS00584">
    <property type="entry name" value="PFKB_KINASES_2"/>
    <property type="match status" value="1"/>
</dbReference>
<evidence type="ECO:0000256" key="9">
    <source>
        <dbReference type="RuleBase" id="RU368116"/>
    </source>
</evidence>
<keyword evidence="8 9" id="KW-0067">ATP-binding</keyword>
<comment type="similarity">
    <text evidence="2 9">Belongs to the carbohydrate kinase PfkB family.</text>
</comment>
<dbReference type="PANTHER" id="PTHR45769">
    <property type="entry name" value="ADENOSINE KINASE"/>
    <property type="match status" value="1"/>
</dbReference>
<evidence type="ECO:0000256" key="1">
    <source>
        <dbReference type="ARBA" id="ARBA00004801"/>
    </source>
</evidence>
<evidence type="ECO:0000313" key="12">
    <source>
        <dbReference type="Proteomes" id="UP001642520"/>
    </source>
</evidence>
<name>A0ABP1NP68_XYLVO</name>
<keyword evidence="7 9" id="KW-0418">Kinase</keyword>
<dbReference type="Gene3D" id="3.30.1110.10">
    <property type="match status" value="1"/>
</dbReference>
<evidence type="ECO:0000256" key="6">
    <source>
        <dbReference type="ARBA" id="ARBA00022741"/>
    </source>
</evidence>
<keyword evidence="6 9" id="KW-0547">Nucleotide-binding</keyword>
<evidence type="ECO:0000259" key="10">
    <source>
        <dbReference type="Pfam" id="PF00294"/>
    </source>
</evidence>
<gene>
    <name evidence="11" type="ORF">XYLVIOL_LOCUS4860</name>
</gene>
<feature type="domain" description="Carbohydrate kinase PfkB" evidence="10">
    <location>
        <begin position="52"/>
        <end position="359"/>
    </location>
</feature>
<keyword evidence="12" id="KW-1185">Reference proteome</keyword>
<protein>
    <recommendedName>
        <fullName evidence="3 9">Adenosine kinase</fullName>
        <shortName evidence="9">AK</shortName>
        <ecNumber evidence="3 9">2.7.1.20</ecNumber>
    </recommendedName>
    <alternativeName>
        <fullName evidence="9">Adenosine 5'-phosphotransferase</fullName>
    </alternativeName>
</protein>
<comment type="caution">
    <text evidence="11">The sequence shown here is derived from an EMBL/GenBank/DDBJ whole genome shotgun (WGS) entry which is preliminary data.</text>
</comment>
<comment type="catalytic activity">
    <reaction evidence="9">
        <text>adenosine + ATP = AMP + ADP + H(+)</text>
        <dbReference type="Rhea" id="RHEA:20824"/>
        <dbReference type="ChEBI" id="CHEBI:15378"/>
        <dbReference type="ChEBI" id="CHEBI:16335"/>
        <dbReference type="ChEBI" id="CHEBI:30616"/>
        <dbReference type="ChEBI" id="CHEBI:456215"/>
        <dbReference type="ChEBI" id="CHEBI:456216"/>
        <dbReference type="EC" id="2.7.1.20"/>
    </reaction>
</comment>
<dbReference type="EMBL" id="CAXAJV020001292">
    <property type="protein sequence ID" value="CAL7941175.1"/>
    <property type="molecule type" value="Genomic_DNA"/>
</dbReference>
<dbReference type="InterPro" id="IPR029056">
    <property type="entry name" value="Ribokinase-like"/>
</dbReference>
<dbReference type="Pfam" id="PF00294">
    <property type="entry name" value="PfkB"/>
    <property type="match status" value="1"/>
</dbReference>
<dbReference type="Gene3D" id="3.40.1190.20">
    <property type="match status" value="1"/>
</dbReference>
<reference evidence="11 12" key="1">
    <citation type="submission" date="2024-08" db="EMBL/GenBank/DDBJ databases">
        <authorList>
            <person name="Will J Nash"/>
            <person name="Angela Man"/>
            <person name="Seanna McTaggart"/>
            <person name="Kendall Baker"/>
            <person name="Tom Barker"/>
            <person name="Leah Catchpole"/>
            <person name="Alex Durrant"/>
            <person name="Karim Gharbi"/>
            <person name="Naomi Irish"/>
            <person name="Gemy Kaithakottil"/>
            <person name="Debby Ku"/>
            <person name="Aaliyah Providence"/>
            <person name="Felix Shaw"/>
            <person name="David Swarbreck"/>
            <person name="Chris Watkins"/>
            <person name="Ann M. McCartney"/>
            <person name="Giulio Formenti"/>
            <person name="Alice Mouton"/>
            <person name="Noel Vella"/>
            <person name="Bjorn M von Reumont"/>
            <person name="Adriana Vella"/>
            <person name="Wilfried Haerty"/>
        </authorList>
    </citation>
    <scope>NUCLEOTIDE SEQUENCE [LARGE SCALE GENOMIC DNA]</scope>
</reference>
<dbReference type="SUPFAM" id="SSF53613">
    <property type="entry name" value="Ribokinase-like"/>
    <property type="match status" value="1"/>
</dbReference>
<dbReference type="InterPro" id="IPR001805">
    <property type="entry name" value="Adenokinase"/>
</dbReference>
<comment type="subcellular location">
    <subcellularLocation>
        <location evidence="9">Nucleus</location>
    </subcellularLocation>
</comment>
<keyword evidence="4 9" id="KW-0808">Transferase</keyword>
<accession>A0ABP1NP68</accession>
<keyword evidence="5 9" id="KW-0660">Purine salvage</keyword>
<sequence length="367" mass="40983">MHNINVCGLRSNSKRTNCRKNLGYTIGKEGLLLGMGNPLLDISATVDSNFLKKYDLKANDAILATEKHKSIYNELLEQYKADFIAGGSVQNTMRVAQWFLEKPRITTYMGCVGTDKYSKILEERARADGLNVRYQYTEKEPTGTCAVLLTGNKRSLCANLAAANCFSLSHIEEPENRKLIEIAEYIYVSGFFLTVSPETIQVVAQLASEKNKMFLMNLSAPFLCEHYKEPMLAVFPYVDILFGNETEADTFAKINNFQTTDRKEIALKLSQMEKVNKKRQRIVVITQGPDNILVAQDNIVTEFPAVKLPEEKVVDTNGAGDAFVGGFLAQLIQGRNIEVCIKCGIWAATQIVQRSGCTYEGKPDFTP</sequence>
<dbReference type="EC" id="2.7.1.20" evidence="3 9"/>
<dbReference type="InterPro" id="IPR002173">
    <property type="entry name" value="Carboh/pur_kinase_PfkB_CS"/>
</dbReference>
<proteinExistence type="inferred from homology"/>
<evidence type="ECO:0000256" key="2">
    <source>
        <dbReference type="ARBA" id="ARBA00010688"/>
    </source>
</evidence>
<evidence type="ECO:0000256" key="7">
    <source>
        <dbReference type="ARBA" id="ARBA00022777"/>
    </source>
</evidence>
<dbReference type="PANTHER" id="PTHR45769:SF3">
    <property type="entry name" value="ADENOSINE KINASE"/>
    <property type="match status" value="1"/>
</dbReference>
<dbReference type="InterPro" id="IPR011611">
    <property type="entry name" value="PfkB_dom"/>
</dbReference>
<keyword evidence="9" id="KW-0539">Nucleus</keyword>
<comment type="pathway">
    <text evidence="1 9">Purine metabolism; AMP biosynthesis via salvage pathway; AMP from adenosine: step 1/1.</text>
</comment>
<keyword evidence="9" id="KW-0460">Magnesium</keyword>
<evidence type="ECO:0000256" key="4">
    <source>
        <dbReference type="ARBA" id="ARBA00022679"/>
    </source>
</evidence>
<dbReference type="PRINTS" id="PR00989">
    <property type="entry name" value="ADENOKINASE"/>
</dbReference>
<evidence type="ECO:0000313" key="11">
    <source>
        <dbReference type="EMBL" id="CAL7941175.1"/>
    </source>
</evidence>